<evidence type="ECO:0000256" key="5">
    <source>
        <dbReference type="ARBA" id="ARBA00022519"/>
    </source>
</evidence>
<dbReference type="Pfam" id="PF00005">
    <property type="entry name" value="ABC_tran"/>
    <property type="match status" value="1"/>
</dbReference>
<keyword evidence="4" id="KW-1003">Cell membrane</keyword>
<dbReference type="OrthoDB" id="7241770at2"/>
<evidence type="ECO:0000256" key="2">
    <source>
        <dbReference type="ARBA" id="ARBA00005417"/>
    </source>
</evidence>
<evidence type="ECO:0000256" key="7">
    <source>
        <dbReference type="ARBA" id="ARBA00022840"/>
    </source>
</evidence>
<dbReference type="EMBL" id="PQFZ01000021">
    <property type="protein sequence ID" value="POR46940.1"/>
    <property type="molecule type" value="Genomic_DNA"/>
</dbReference>
<dbReference type="PANTHER" id="PTHR43297:SF14">
    <property type="entry name" value="ATPASE AAA-TYPE CORE DOMAIN-CONTAINING PROTEIN"/>
    <property type="match status" value="1"/>
</dbReference>
<dbReference type="GO" id="GO:0015833">
    <property type="term" value="P:peptide transport"/>
    <property type="evidence" value="ECO:0007669"/>
    <property type="project" value="InterPro"/>
</dbReference>
<accession>A0A2S4LWW0</accession>
<evidence type="ECO:0000256" key="9">
    <source>
        <dbReference type="ARBA" id="ARBA00023136"/>
    </source>
</evidence>
<dbReference type="InterPro" id="IPR003439">
    <property type="entry name" value="ABC_transporter-like_ATP-bd"/>
</dbReference>
<evidence type="ECO:0000313" key="11">
    <source>
        <dbReference type="EMBL" id="POR46940.1"/>
    </source>
</evidence>
<dbReference type="Proteomes" id="UP000236919">
    <property type="component" value="Unassembled WGS sequence"/>
</dbReference>
<dbReference type="Pfam" id="PF08352">
    <property type="entry name" value="oligo_HPY"/>
    <property type="match status" value="1"/>
</dbReference>
<dbReference type="InterPro" id="IPR027417">
    <property type="entry name" value="P-loop_NTPase"/>
</dbReference>
<evidence type="ECO:0000256" key="8">
    <source>
        <dbReference type="ARBA" id="ARBA00022967"/>
    </source>
</evidence>
<dbReference type="InterPro" id="IPR017871">
    <property type="entry name" value="ABC_transporter-like_CS"/>
</dbReference>
<reference evidence="11 12" key="1">
    <citation type="submission" date="2018-01" db="EMBL/GenBank/DDBJ databases">
        <title>Genomic Encyclopedia of Type Strains, Phase III (KMG-III): the genomes of soil and plant-associated and newly described type strains.</title>
        <authorList>
            <person name="Whitman W."/>
        </authorList>
    </citation>
    <scope>NUCLEOTIDE SEQUENCE [LARGE SCALE GENOMIC DNA]</scope>
    <source>
        <strain evidence="11 12">1131</strain>
    </source>
</reference>
<gene>
    <name evidence="11" type="ORF">CYD53_12124</name>
</gene>
<dbReference type="InterPro" id="IPR003593">
    <property type="entry name" value="AAA+_ATPase"/>
</dbReference>
<dbReference type="GO" id="GO:0005524">
    <property type="term" value="F:ATP binding"/>
    <property type="evidence" value="ECO:0007669"/>
    <property type="project" value="UniProtKB-KW"/>
</dbReference>
<dbReference type="SUPFAM" id="SSF52540">
    <property type="entry name" value="P-loop containing nucleoside triphosphate hydrolases"/>
    <property type="match status" value="1"/>
</dbReference>
<dbReference type="CDD" id="cd03257">
    <property type="entry name" value="ABC_NikE_OppD_transporters"/>
    <property type="match status" value="1"/>
</dbReference>
<dbReference type="GO" id="GO:0016887">
    <property type="term" value="F:ATP hydrolysis activity"/>
    <property type="evidence" value="ECO:0007669"/>
    <property type="project" value="InterPro"/>
</dbReference>
<evidence type="ECO:0000256" key="3">
    <source>
        <dbReference type="ARBA" id="ARBA00022448"/>
    </source>
</evidence>
<feature type="domain" description="ABC transporter" evidence="10">
    <location>
        <begin position="2"/>
        <end position="267"/>
    </location>
</feature>
<dbReference type="RefSeq" id="WP_103720794.1">
    <property type="nucleotide sequence ID" value="NZ_PQFZ01000021.1"/>
</dbReference>
<keyword evidence="12" id="KW-1185">Reference proteome</keyword>
<keyword evidence="5" id="KW-0997">Cell inner membrane</keyword>
<dbReference type="NCBIfam" id="TIGR01727">
    <property type="entry name" value="oligo_HPY"/>
    <property type="match status" value="1"/>
</dbReference>
<evidence type="ECO:0000259" key="10">
    <source>
        <dbReference type="PROSITE" id="PS50893"/>
    </source>
</evidence>
<dbReference type="Gene3D" id="3.40.50.300">
    <property type="entry name" value="P-loop containing nucleotide triphosphate hydrolases"/>
    <property type="match status" value="1"/>
</dbReference>
<organism evidence="11 12">
    <name type="scientific">Bosea psychrotolerans</name>
    <dbReference type="NCBI Taxonomy" id="1871628"/>
    <lineage>
        <taxon>Bacteria</taxon>
        <taxon>Pseudomonadati</taxon>
        <taxon>Pseudomonadota</taxon>
        <taxon>Alphaproteobacteria</taxon>
        <taxon>Hyphomicrobiales</taxon>
        <taxon>Boseaceae</taxon>
        <taxon>Bosea</taxon>
    </lineage>
</organism>
<keyword evidence="3" id="KW-0813">Transport</keyword>
<keyword evidence="8" id="KW-1278">Translocase</keyword>
<dbReference type="InterPro" id="IPR013563">
    <property type="entry name" value="Oligopep_ABC_C"/>
</dbReference>
<evidence type="ECO:0000256" key="4">
    <source>
        <dbReference type="ARBA" id="ARBA00022475"/>
    </source>
</evidence>
<proteinExistence type="inferred from homology"/>
<keyword evidence="7 11" id="KW-0067">ATP-binding</keyword>
<keyword evidence="9" id="KW-0472">Membrane</keyword>
<dbReference type="FunFam" id="3.40.50.300:FF:000016">
    <property type="entry name" value="Oligopeptide ABC transporter ATP-binding component"/>
    <property type="match status" value="1"/>
</dbReference>
<dbReference type="PROSITE" id="PS00211">
    <property type="entry name" value="ABC_TRANSPORTER_1"/>
    <property type="match status" value="1"/>
</dbReference>
<comment type="subcellular location">
    <subcellularLocation>
        <location evidence="1">Cell inner membrane</location>
        <topology evidence="1">Peripheral membrane protein</topology>
    </subcellularLocation>
</comment>
<protein>
    <submittedName>
        <fullName evidence="11">Peptide/nickel transport system ATP-binding protein</fullName>
    </submittedName>
</protein>
<evidence type="ECO:0000256" key="1">
    <source>
        <dbReference type="ARBA" id="ARBA00004417"/>
    </source>
</evidence>
<dbReference type="PROSITE" id="PS50893">
    <property type="entry name" value="ABC_TRANSPORTER_2"/>
    <property type="match status" value="1"/>
</dbReference>
<keyword evidence="6" id="KW-0547">Nucleotide-binding</keyword>
<comment type="similarity">
    <text evidence="2">Belongs to the ABC transporter superfamily.</text>
</comment>
<dbReference type="GO" id="GO:0005886">
    <property type="term" value="C:plasma membrane"/>
    <property type="evidence" value="ECO:0007669"/>
    <property type="project" value="UniProtKB-SubCell"/>
</dbReference>
<dbReference type="GO" id="GO:0055085">
    <property type="term" value="P:transmembrane transport"/>
    <property type="evidence" value="ECO:0007669"/>
    <property type="project" value="UniProtKB-ARBA"/>
</dbReference>
<comment type="caution">
    <text evidence="11">The sequence shown here is derived from an EMBL/GenBank/DDBJ whole genome shotgun (WGS) entry which is preliminary data.</text>
</comment>
<dbReference type="AlphaFoldDB" id="A0A2S4LWW0"/>
<dbReference type="InterPro" id="IPR050388">
    <property type="entry name" value="ABC_Ni/Peptide_Import"/>
</dbReference>
<evidence type="ECO:0000256" key="6">
    <source>
        <dbReference type="ARBA" id="ARBA00022741"/>
    </source>
</evidence>
<name>A0A2S4LWW0_9HYPH</name>
<sequence length="338" mass="37186">MAPLLDIAKLSLSFRTESGPARVLDQIDLLVQPGEIVGLVGESGCGKTTLARAILGTLPERLTEIGSGHIRLDGVDMLRDDQATERLRGRVVTFVPQDPFASFNPLFRIRAQIGDLMRWKTPRRTASRFGWRSRAEQKADDEAVLAMLDTVQLPQPRRILEKYPHELSGGQRQRVMIAMALLPEPRLIIADEPTTALDVTVQAQILGLLRRLAVERGVSVLFTTHDLGAAWEICDRVVVMYAGQTAEIAPREAFFAHPRHPYTRMLLQSLPEEGRDAVGIPGAVPSPLQPPPGCRFNPRCPRMTGICRDERPALSGQHGAHQVACHHPVAVSEVAGNV</sequence>
<dbReference type="PANTHER" id="PTHR43297">
    <property type="entry name" value="OLIGOPEPTIDE TRANSPORT ATP-BINDING PROTEIN APPD"/>
    <property type="match status" value="1"/>
</dbReference>
<evidence type="ECO:0000313" key="12">
    <source>
        <dbReference type="Proteomes" id="UP000236919"/>
    </source>
</evidence>
<dbReference type="SMART" id="SM00382">
    <property type="entry name" value="AAA"/>
    <property type="match status" value="1"/>
</dbReference>